<keyword evidence="7" id="KW-1185">Reference proteome</keyword>
<dbReference type="SUPFAM" id="SSF46785">
    <property type="entry name" value="Winged helix' DNA-binding domain"/>
    <property type="match status" value="1"/>
</dbReference>
<dbReference type="RefSeq" id="WP_184838288.1">
    <property type="nucleotide sequence ID" value="NZ_JACHMN010000002.1"/>
</dbReference>
<keyword evidence="3" id="KW-0804">Transcription</keyword>
<dbReference type="Pfam" id="PF01614">
    <property type="entry name" value="IclR_C"/>
    <property type="match status" value="1"/>
</dbReference>
<evidence type="ECO:0000259" key="5">
    <source>
        <dbReference type="PROSITE" id="PS51078"/>
    </source>
</evidence>
<dbReference type="GO" id="GO:0003700">
    <property type="term" value="F:DNA-binding transcription factor activity"/>
    <property type="evidence" value="ECO:0007669"/>
    <property type="project" value="TreeGrafter"/>
</dbReference>
<evidence type="ECO:0000256" key="1">
    <source>
        <dbReference type="ARBA" id="ARBA00023015"/>
    </source>
</evidence>
<dbReference type="PROSITE" id="PS51077">
    <property type="entry name" value="HTH_ICLR"/>
    <property type="match status" value="1"/>
</dbReference>
<dbReference type="InterPro" id="IPR036388">
    <property type="entry name" value="WH-like_DNA-bd_sf"/>
</dbReference>
<accession>A0A841BSN0</accession>
<evidence type="ECO:0000259" key="4">
    <source>
        <dbReference type="PROSITE" id="PS51077"/>
    </source>
</evidence>
<dbReference type="GO" id="GO:0045892">
    <property type="term" value="P:negative regulation of DNA-templated transcription"/>
    <property type="evidence" value="ECO:0007669"/>
    <property type="project" value="TreeGrafter"/>
</dbReference>
<dbReference type="SMART" id="SM00346">
    <property type="entry name" value="HTH_ICLR"/>
    <property type="match status" value="1"/>
</dbReference>
<dbReference type="InterPro" id="IPR036390">
    <property type="entry name" value="WH_DNA-bd_sf"/>
</dbReference>
<reference evidence="6 7" key="1">
    <citation type="submission" date="2020-08" db="EMBL/GenBank/DDBJ databases">
        <title>Sequencing the genomes of 1000 actinobacteria strains.</title>
        <authorList>
            <person name="Klenk H.-P."/>
        </authorList>
    </citation>
    <scope>NUCLEOTIDE SEQUENCE [LARGE SCALE GENOMIC DNA]</scope>
    <source>
        <strain evidence="6 7">DSM 45362</strain>
    </source>
</reference>
<dbReference type="GO" id="GO:0003677">
    <property type="term" value="F:DNA binding"/>
    <property type="evidence" value="ECO:0007669"/>
    <property type="project" value="UniProtKB-KW"/>
</dbReference>
<feature type="domain" description="IclR-ED" evidence="5">
    <location>
        <begin position="61"/>
        <end position="203"/>
    </location>
</feature>
<dbReference type="PANTHER" id="PTHR30136:SF24">
    <property type="entry name" value="HTH-TYPE TRANSCRIPTIONAL REPRESSOR ALLR"/>
    <property type="match status" value="1"/>
</dbReference>
<dbReference type="InterPro" id="IPR014757">
    <property type="entry name" value="Tscrpt_reg_IclR_C"/>
</dbReference>
<comment type="caution">
    <text evidence="6">The sequence shown here is derived from an EMBL/GenBank/DDBJ whole genome shotgun (WGS) entry which is preliminary data.</text>
</comment>
<dbReference type="Pfam" id="PF09339">
    <property type="entry name" value="HTH_IclR"/>
    <property type="match status" value="1"/>
</dbReference>
<dbReference type="SUPFAM" id="SSF55781">
    <property type="entry name" value="GAF domain-like"/>
    <property type="match status" value="1"/>
</dbReference>
<sequence length="203" mass="20665">MDTAQTLDRGLRLLTLVAETPGGLTVTEASQRLGVGRAVIYRLTATLVEHAMLRRADNGRLLVGVGLVHLARRAQPLLADAALPALRRLAEQVGATAHLTVADGAEAVAVAVVEPTSTVFHVAYRSGSRHQLERGAAGRAILTGELCTSLGELQDGAFGIAAPVLGVAGMAASVGVVSLTPLDVNQVGKLVTAAATAIGTALA</sequence>
<feature type="domain" description="HTH iclR-type" evidence="4">
    <location>
        <begin position="4"/>
        <end position="65"/>
    </location>
</feature>
<dbReference type="AlphaFoldDB" id="A0A841BSN0"/>
<gene>
    <name evidence="6" type="ORF">F4553_004094</name>
</gene>
<dbReference type="PANTHER" id="PTHR30136">
    <property type="entry name" value="HELIX-TURN-HELIX TRANSCRIPTIONAL REGULATOR, ICLR FAMILY"/>
    <property type="match status" value="1"/>
</dbReference>
<dbReference type="EMBL" id="JACHMN010000002">
    <property type="protein sequence ID" value="MBB5870715.1"/>
    <property type="molecule type" value="Genomic_DNA"/>
</dbReference>
<proteinExistence type="predicted"/>
<dbReference type="Gene3D" id="3.30.450.40">
    <property type="match status" value="1"/>
</dbReference>
<name>A0A841BSN0_9ACTN</name>
<dbReference type="PROSITE" id="PS51078">
    <property type="entry name" value="ICLR_ED"/>
    <property type="match status" value="1"/>
</dbReference>
<evidence type="ECO:0000256" key="3">
    <source>
        <dbReference type="ARBA" id="ARBA00023163"/>
    </source>
</evidence>
<evidence type="ECO:0000313" key="6">
    <source>
        <dbReference type="EMBL" id="MBB5870715.1"/>
    </source>
</evidence>
<dbReference type="Proteomes" id="UP000587527">
    <property type="component" value="Unassembled WGS sequence"/>
</dbReference>
<dbReference type="InterPro" id="IPR029016">
    <property type="entry name" value="GAF-like_dom_sf"/>
</dbReference>
<organism evidence="6 7">
    <name type="scientific">Allocatelliglobosispora scoriae</name>
    <dbReference type="NCBI Taxonomy" id="643052"/>
    <lineage>
        <taxon>Bacteria</taxon>
        <taxon>Bacillati</taxon>
        <taxon>Actinomycetota</taxon>
        <taxon>Actinomycetes</taxon>
        <taxon>Micromonosporales</taxon>
        <taxon>Micromonosporaceae</taxon>
        <taxon>Allocatelliglobosispora</taxon>
    </lineage>
</organism>
<dbReference type="InterPro" id="IPR005471">
    <property type="entry name" value="Tscrpt_reg_IclR_N"/>
</dbReference>
<keyword evidence="2 6" id="KW-0238">DNA-binding</keyword>
<evidence type="ECO:0000256" key="2">
    <source>
        <dbReference type="ARBA" id="ARBA00023125"/>
    </source>
</evidence>
<dbReference type="Gene3D" id="1.10.10.10">
    <property type="entry name" value="Winged helix-like DNA-binding domain superfamily/Winged helix DNA-binding domain"/>
    <property type="match status" value="1"/>
</dbReference>
<protein>
    <submittedName>
        <fullName evidence="6">DNA-binding IclR family transcriptional regulator</fullName>
    </submittedName>
</protein>
<evidence type="ECO:0000313" key="7">
    <source>
        <dbReference type="Proteomes" id="UP000587527"/>
    </source>
</evidence>
<keyword evidence="1" id="KW-0805">Transcription regulation</keyword>
<dbReference type="InterPro" id="IPR050707">
    <property type="entry name" value="HTH_MetabolicPath_Reg"/>
</dbReference>